<comment type="caution">
    <text evidence="2">The sequence shown here is derived from an EMBL/GenBank/DDBJ whole genome shotgun (WGS) entry which is preliminary data.</text>
</comment>
<name>A0A2N5VC82_9BASI</name>
<dbReference type="AlphaFoldDB" id="A0A2N5VC82"/>
<organism evidence="2 3">
    <name type="scientific">Puccinia coronata f. sp. avenae</name>
    <dbReference type="NCBI Taxonomy" id="200324"/>
    <lineage>
        <taxon>Eukaryota</taxon>
        <taxon>Fungi</taxon>
        <taxon>Dikarya</taxon>
        <taxon>Basidiomycota</taxon>
        <taxon>Pucciniomycotina</taxon>
        <taxon>Pucciniomycetes</taxon>
        <taxon>Pucciniales</taxon>
        <taxon>Pucciniaceae</taxon>
        <taxon>Puccinia</taxon>
    </lineage>
</organism>
<keyword evidence="3" id="KW-1185">Reference proteome</keyword>
<evidence type="ECO:0000256" key="1">
    <source>
        <dbReference type="SAM" id="MobiDB-lite"/>
    </source>
</evidence>
<accession>A0A2N5VC82</accession>
<evidence type="ECO:0000313" key="3">
    <source>
        <dbReference type="Proteomes" id="UP000235388"/>
    </source>
</evidence>
<dbReference type="OrthoDB" id="2517100at2759"/>
<evidence type="ECO:0000313" key="2">
    <source>
        <dbReference type="EMBL" id="PLW47604.1"/>
    </source>
</evidence>
<dbReference type="Proteomes" id="UP000235388">
    <property type="component" value="Unassembled WGS sequence"/>
</dbReference>
<reference evidence="2 3" key="1">
    <citation type="submission" date="2017-11" db="EMBL/GenBank/DDBJ databases">
        <title>De novo assembly and phasing of dikaryotic genomes from two isolates of Puccinia coronata f. sp. avenae, the causal agent of oat crown rust.</title>
        <authorList>
            <person name="Miller M.E."/>
            <person name="Zhang Y."/>
            <person name="Omidvar V."/>
            <person name="Sperschneider J."/>
            <person name="Schwessinger B."/>
            <person name="Raley C."/>
            <person name="Palmer J.M."/>
            <person name="Garnica D."/>
            <person name="Upadhyaya N."/>
            <person name="Rathjen J."/>
            <person name="Taylor J.M."/>
            <person name="Park R.F."/>
            <person name="Dodds P.N."/>
            <person name="Hirsch C.D."/>
            <person name="Kianian S.F."/>
            <person name="Figueroa M."/>
        </authorList>
    </citation>
    <scope>NUCLEOTIDE SEQUENCE [LARGE SCALE GENOMIC DNA]</scope>
    <source>
        <strain evidence="2">12NC29</strain>
    </source>
</reference>
<dbReference type="EMBL" id="PGCJ01000109">
    <property type="protein sequence ID" value="PLW47604.1"/>
    <property type="molecule type" value="Genomic_DNA"/>
</dbReference>
<proteinExistence type="predicted"/>
<protein>
    <submittedName>
        <fullName evidence="2">Uncharacterized protein</fullName>
    </submittedName>
</protein>
<sequence>MRPPWGQDADFEKMLANNEVGNNEEQDSKSETEEDPTLSLQSQLICEKRKRDKDHAWATFMMGMPPSLSAYPPAPLTVEWDVWNTWATSRYNKMMNHLEEFTWRHEGAPKPVFKQIYKDEVARIRKNLSLPNFQPAANVVNSKINIPISIKKACEQDVQIAGFGGITFEWTA</sequence>
<feature type="region of interest" description="Disordered" evidence="1">
    <location>
        <begin position="1"/>
        <end position="43"/>
    </location>
</feature>
<gene>
    <name evidence="2" type="ORF">PCANC_18669</name>
</gene>